<accession>A0A0F9VAX2</accession>
<sequence>MNENTLVNGKKYWLGACWGVYEVESDTFSLGNCFVYRYDTIFNDWKVANS</sequence>
<reference evidence="1" key="1">
    <citation type="journal article" date="2015" name="Nature">
        <title>Complex archaea that bridge the gap between prokaryotes and eukaryotes.</title>
        <authorList>
            <person name="Spang A."/>
            <person name="Saw J.H."/>
            <person name="Jorgensen S.L."/>
            <person name="Zaremba-Niedzwiedzka K."/>
            <person name="Martijn J."/>
            <person name="Lind A.E."/>
            <person name="van Eijk R."/>
            <person name="Schleper C."/>
            <person name="Guy L."/>
            <person name="Ettema T.J."/>
        </authorList>
    </citation>
    <scope>NUCLEOTIDE SEQUENCE</scope>
</reference>
<gene>
    <name evidence="1" type="ORF">LCGC14_0506780</name>
</gene>
<evidence type="ECO:0000313" key="1">
    <source>
        <dbReference type="EMBL" id="KKN62968.1"/>
    </source>
</evidence>
<proteinExistence type="predicted"/>
<protein>
    <submittedName>
        <fullName evidence="1">Uncharacterized protein</fullName>
    </submittedName>
</protein>
<dbReference type="AlphaFoldDB" id="A0A0F9VAX2"/>
<dbReference type="EMBL" id="LAZR01000606">
    <property type="protein sequence ID" value="KKN62968.1"/>
    <property type="molecule type" value="Genomic_DNA"/>
</dbReference>
<comment type="caution">
    <text evidence="1">The sequence shown here is derived from an EMBL/GenBank/DDBJ whole genome shotgun (WGS) entry which is preliminary data.</text>
</comment>
<organism evidence="1">
    <name type="scientific">marine sediment metagenome</name>
    <dbReference type="NCBI Taxonomy" id="412755"/>
    <lineage>
        <taxon>unclassified sequences</taxon>
        <taxon>metagenomes</taxon>
        <taxon>ecological metagenomes</taxon>
    </lineage>
</organism>
<name>A0A0F9VAX2_9ZZZZ</name>